<evidence type="ECO:0000313" key="15">
    <source>
        <dbReference type="Proteomes" id="UP001204445"/>
    </source>
</evidence>
<dbReference type="Proteomes" id="UP001204445">
    <property type="component" value="Unassembled WGS sequence"/>
</dbReference>
<feature type="transmembrane region" description="Helical" evidence="12">
    <location>
        <begin position="57"/>
        <end position="78"/>
    </location>
</feature>
<evidence type="ECO:0000256" key="1">
    <source>
        <dbReference type="ARBA" id="ARBA00004651"/>
    </source>
</evidence>
<feature type="transmembrane region" description="Helical" evidence="12">
    <location>
        <begin position="6"/>
        <end position="25"/>
    </location>
</feature>
<reference evidence="14" key="1">
    <citation type="submission" date="2022-08" db="EMBL/GenBank/DDBJ databases">
        <title>Genomic Encyclopedia of Type Strains, Phase III (KMG-III): the genomes of soil and plant-associated and newly described type strains.</title>
        <authorList>
            <person name="Whitman W."/>
        </authorList>
    </citation>
    <scope>NUCLEOTIDE SEQUENCE</scope>
    <source>
        <strain evidence="14">HMT 1</strain>
    </source>
</reference>
<dbReference type="GO" id="GO:0015297">
    <property type="term" value="F:antiporter activity"/>
    <property type="evidence" value="ECO:0007669"/>
    <property type="project" value="UniProtKB-KW"/>
</dbReference>
<keyword evidence="6" id="KW-0633">Potassium transport</keyword>
<dbReference type="GO" id="GO:1902600">
    <property type="term" value="P:proton transmembrane transport"/>
    <property type="evidence" value="ECO:0007669"/>
    <property type="project" value="InterPro"/>
</dbReference>
<dbReference type="Pfam" id="PF03471">
    <property type="entry name" value="CorC_HlyC"/>
    <property type="match status" value="1"/>
</dbReference>
<feature type="transmembrane region" description="Helical" evidence="12">
    <location>
        <begin position="363"/>
        <end position="383"/>
    </location>
</feature>
<keyword evidence="3" id="KW-0050">Antiport</keyword>
<dbReference type="Gene3D" id="3.30.465.10">
    <property type="match status" value="1"/>
</dbReference>
<evidence type="ECO:0000256" key="6">
    <source>
        <dbReference type="ARBA" id="ARBA00022538"/>
    </source>
</evidence>
<feature type="transmembrane region" description="Helical" evidence="12">
    <location>
        <begin position="217"/>
        <end position="237"/>
    </location>
</feature>
<feature type="transmembrane region" description="Helical" evidence="12">
    <location>
        <begin position="273"/>
        <end position="296"/>
    </location>
</feature>
<evidence type="ECO:0000256" key="2">
    <source>
        <dbReference type="ARBA" id="ARBA00022448"/>
    </source>
</evidence>
<dbReference type="RefSeq" id="WP_259054443.1">
    <property type="nucleotide sequence ID" value="NZ_JANUCT010000005.1"/>
</dbReference>
<evidence type="ECO:0000256" key="5">
    <source>
        <dbReference type="ARBA" id="ARBA00022519"/>
    </source>
</evidence>
<keyword evidence="11 12" id="KW-0472">Membrane</keyword>
<evidence type="ECO:0000256" key="4">
    <source>
        <dbReference type="ARBA" id="ARBA00022475"/>
    </source>
</evidence>
<dbReference type="InterPro" id="IPR038770">
    <property type="entry name" value="Na+/solute_symporter_sf"/>
</dbReference>
<evidence type="ECO:0000313" key="14">
    <source>
        <dbReference type="EMBL" id="MCS3902847.1"/>
    </source>
</evidence>
<name>A0AAE3L577_9GAMM</name>
<dbReference type="InterPro" id="IPR036721">
    <property type="entry name" value="RCK_C_sf"/>
</dbReference>
<evidence type="ECO:0000256" key="9">
    <source>
        <dbReference type="ARBA" id="ARBA00022989"/>
    </source>
</evidence>
<keyword evidence="8" id="KW-0630">Potassium</keyword>
<gene>
    <name evidence="14" type="ORF">J2T55_000855</name>
</gene>
<dbReference type="InterPro" id="IPR006037">
    <property type="entry name" value="RCK_C"/>
</dbReference>
<keyword evidence="15" id="KW-1185">Reference proteome</keyword>
<evidence type="ECO:0000259" key="13">
    <source>
        <dbReference type="PROSITE" id="PS51202"/>
    </source>
</evidence>
<feature type="domain" description="RCK C-terminal" evidence="13">
    <location>
        <begin position="402"/>
        <end position="484"/>
    </location>
</feature>
<dbReference type="InterPro" id="IPR016169">
    <property type="entry name" value="FAD-bd_PCMH_sub2"/>
</dbReference>
<feature type="transmembrane region" description="Helical" evidence="12">
    <location>
        <begin position="90"/>
        <end position="114"/>
    </location>
</feature>
<dbReference type="GO" id="GO:0008324">
    <property type="term" value="F:monoatomic cation transmembrane transporter activity"/>
    <property type="evidence" value="ECO:0007669"/>
    <property type="project" value="InterPro"/>
</dbReference>
<keyword evidence="7 12" id="KW-0812">Transmembrane</keyword>
<dbReference type="Pfam" id="PF00999">
    <property type="entry name" value="Na_H_Exchanger"/>
    <property type="match status" value="1"/>
</dbReference>
<dbReference type="InterPro" id="IPR005170">
    <property type="entry name" value="Transptr-assoc_dom"/>
</dbReference>
<dbReference type="NCBIfam" id="NF003715">
    <property type="entry name" value="PRK05326.1-2"/>
    <property type="match status" value="1"/>
</dbReference>
<dbReference type="PANTHER" id="PTHR32507">
    <property type="entry name" value="NA(+)/H(+) ANTIPORTER 1"/>
    <property type="match status" value="1"/>
</dbReference>
<feature type="transmembrane region" description="Helical" evidence="12">
    <location>
        <begin position="120"/>
        <end position="139"/>
    </location>
</feature>
<protein>
    <submittedName>
        <fullName evidence="14">Cell volume regulation protein A</fullName>
    </submittedName>
</protein>
<dbReference type="AlphaFoldDB" id="A0AAE3L577"/>
<evidence type="ECO:0000256" key="3">
    <source>
        <dbReference type="ARBA" id="ARBA00022449"/>
    </source>
</evidence>
<dbReference type="EMBL" id="JANUCT010000005">
    <property type="protein sequence ID" value="MCS3902847.1"/>
    <property type="molecule type" value="Genomic_DNA"/>
</dbReference>
<dbReference type="InterPro" id="IPR036318">
    <property type="entry name" value="FAD-bd_PCMH-like_sf"/>
</dbReference>
<comment type="subcellular location">
    <subcellularLocation>
        <location evidence="1">Cell membrane</location>
        <topology evidence="1">Multi-pass membrane protein</topology>
    </subcellularLocation>
</comment>
<evidence type="ECO:0000256" key="11">
    <source>
        <dbReference type="ARBA" id="ARBA00023136"/>
    </source>
</evidence>
<organism evidence="14 15">
    <name type="scientific">Methylohalomonas lacus</name>
    <dbReference type="NCBI Taxonomy" id="398773"/>
    <lineage>
        <taxon>Bacteria</taxon>
        <taxon>Pseudomonadati</taxon>
        <taxon>Pseudomonadota</taxon>
        <taxon>Gammaproteobacteria</taxon>
        <taxon>Methylohalomonadales</taxon>
        <taxon>Methylohalomonadaceae</taxon>
        <taxon>Methylohalomonas</taxon>
    </lineage>
</organism>
<dbReference type="PANTHER" id="PTHR32507:SF7">
    <property type="entry name" value="K(+)_H(+) ANTIPORTER NHAP2"/>
    <property type="match status" value="1"/>
</dbReference>
<proteinExistence type="predicted"/>
<keyword evidence="10" id="KW-0406">Ion transport</keyword>
<dbReference type="Pfam" id="PF02080">
    <property type="entry name" value="TrkA_C"/>
    <property type="match status" value="1"/>
</dbReference>
<dbReference type="SUPFAM" id="SSF56176">
    <property type="entry name" value="FAD-binding/transporter-associated domain-like"/>
    <property type="match status" value="1"/>
</dbReference>
<evidence type="ECO:0000256" key="8">
    <source>
        <dbReference type="ARBA" id="ARBA00022958"/>
    </source>
</evidence>
<dbReference type="GO" id="GO:0050660">
    <property type="term" value="F:flavin adenine dinucleotide binding"/>
    <property type="evidence" value="ECO:0007669"/>
    <property type="project" value="InterPro"/>
</dbReference>
<keyword evidence="5" id="KW-0997">Cell inner membrane</keyword>
<evidence type="ECO:0000256" key="10">
    <source>
        <dbReference type="ARBA" id="ARBA00023065"/>
    </source>
</evidence>
<feature type="transmembrane region" description="Helical" evidence="12">
    <location>
        <begin position="334"/>
        <end position="357"/>
    </location>
</feature>
<evidence type="ECO:0000256" key="7">
    <source>
        <dbReference type="ARBA" id="ARBA00022692"/>
    </source>
</evidence>
<feature type="transmembrane region" description="Helical" evidence="12">
    <location>
        <begin position="185"/>
        <end position="210"/>
    </location>
</feature>
<dbReference type="Gene3D" id="1.20.1530.20">
    <property type="match status" value="1"/>
</dbReference>
<sequence length="572" mass="61409">MDFLNQLIFIGAVLLFTSIVASSAASRFGVPLLLVFLALGMLAGEDGFGGVNFDNYATAYLISTIALAVILFDGGMRTSIKSFRVGLRPALSLATVGVLITAVVTGLFTSYILGLHWMQGLLLGAIVGSTDAAAVFSLLHSHGLQLKERVGATLEIESGINDPMAVFLTIILIEMISAGEVAPGWWLAGAFAWQMGLGALLGIAGGYLLLAIINRLTLALGMYPLLVLAGGLMVYGLTNVLGGSGYLAIYLTGLLLGNQPMHSRQNILRVHDGMAWLSQIVLFVLLGLLASPSAIVADAIPAISAALVLIFVARPLATLVCLAPFRMPWREMLFIAWTGLRGAVPIILAIFPLLAGLDGAQHYFNIAFFVVVASLTLQGWTLAPLSRLLRLQVPPKPAPVQRVELDIPVASGYELVTYHLKEVTPVVGKPLKQLRLPEGSRLVGVLRDSSFLQSDGEMRLAQNDGVYIVCHEHTLEQLNKLFAAEATPAQLDDRGFFGEFVLDGQATLSDVAMMYGLQIPAELQSRTLAEHLTGSMRNRPVVGDRVRLDKVQLVVREMDDGRVARVGISLHD</sequence>
<dbReference type="SUPFAM" id="SSF116726">
    <property type="entry name" value="TrkA C-terminal domain-like"/>
    <property type="match status" value="1"/>
</dbReference>
<feature type="transmembrane region" description="Helical" evidence="12">
    <location>
        <begin position="302"/>
        <end position="322"/>
    </location>
</feature>
<evidence type="ECO:0000256" key="12">
    <source>
        <dbReference type="SAM" id="Phobius"/>
    </source>
</evidence>
<dbReference type="GO" id="GO:0006813">
    <property type="term" value="P:potassium ion transport"/>
    <property type="evidence" value="ECO:0007669"/>
    <property type="project" value="UniProtKB-KW"/>
</dbReference>
<keyword evidence="4" id="KW-1003">Cell membrane</keyword>
<dbReference type="GO" id="GO:0005886">
    <property type="term" value="C:plasma membrane"/>
    <property type="evidence" value="ECO:0007669"/>
    <property type="project" value="UniProtKB-SubCell"/>
</dbReference>
<dbReference type="SMART" id="SM01091">
    <property type="entry name" value="CorC_HlyC"/>
    <property type="match status" value="1"/>
</dbReference>
<comment type="caution">
    <text evidence="14">The sequence shown here is derived from an EMBL/GenBank/DDBJ whole genome shotgun (WGS) entry which is preliminary data.</text>
</comment>
<keyword evidence="2" id="KW-0813">Transport</keyword>
<dbReference type="NCBIfam" id="NF003714">
    <property type="entry name" value="PRK05326.1-1"/>
    <property type="match status" value="1"/>
</dbReference>
<dbReference type="Gene3D" id="3.30.70.1450">
    <property type="entry name" value="Regulator of K+ conductance, C-terminal domain"/>
    <property type="match status" value="1"/>
</dbReference>
<accession>A0AAE3L577</accession>
<dbReference type="PROSITE" id="PS51202">
    <property type="entry name" value="RCK_C"/>
    <property type="match status" value="1"/>
</dbReference>
<dbReference type="NCBIfam" id="NF003716">
    <property type="entry name" value="PRK05326.1-3"/>
    <property type="match status" value="1"/>
</dbReference>
<feature type="transmembrane region" description="Helical" evidence="12">
    <location>
        <begin position="160"/>
        <end position="179"/>
    </location>
</feature>
<keyword evidence="9 12" id="KW-1133">Transmembrane helix</keyword>
<dbReference type="InterPro" id="IPR006153">
    <property type="entry name" value="Cation/H_exchanger_TM"/>
</dbReference>